<proteinExistence type="predicted"/>
<sequence>MTVWHEDPGNAALVHRLRGAIAEGGRLMVFLGAGLSFGAARLQSRASFDYDRYDRWWPHDFPFADLTPDDDGLPLPSWPWLINRMCREIVSQSPQEEHASLRAFFIEEGPLDCAQLFRQTVGEANYREFLVAQFDASRQPFIRTTPSHSALVRLDLPLLFTTNYDELIEAAYLDAGQPLRVSIKEEQFKARRSEKPQPHLVKLHGSIDQPDTVVLTRLDYARARAGRTEMLTSLRNEMAETAFLFVGFSLSDPNFNLIHDDIRLVYGMNLPASYTVQGRRNTIKERYLRSLGVNTVWLDSWNDLPEFLALIRPIEPSTPSG</sequence>
<dbReference type="Proteomes" id="UP000193738">
    <property type="component" value="Unassembled WGS sequence"/>
</dbReference>
<comment type="caution">
    <text evidence="1">The sequence shown here is derived from an EMBL/GenBank/DDBJ whole genome shotgun (WGS) entry which is preliminary data.</text>
</comment>
<evidence type="ECO:0000313" key="2">
    <source>
        <dbReference type="Proteomes" id="UP000193738"/>
    </source>
</evidence>
<dbReference type="RefSeq" id="WP_036408888.1">
    <property type="nucleotide sequence ID" value="NZ_LQOX01000139.1"/>
</dbReference>
<accession>A0A1X1UYF0</accession>
<organism evidence="1 2">
    <name type="scientific">Mycobacterium gastri</name>
    <dbReference type="NCBI Taxonomy" id="1777"/>
    <lineage>
        <taxon>Bacteria</taxon>
        <taxon>Bacillati</taxon>
        <taxon>Actinomycetota</taxon>
        <taxon>Actinomycetes</taxon>
        <taxon>Mycobacteriales</taxon>
        <taxon>Mycobacteriaceae</taxon>
        <taxon>Mycobacterium</taxon>
    </lineage>
</organism>
<dbReference type="SUPFAM" id="SSF52467">
    <property type="entry name" value="DHS-like NAD/FAD-binding domain"/>
    <property type="match status" value="1"/>
</dbReference>
<dbReference type="EMBL" id="LQOX01000139">
    <property type="protein sequence ID" value="ORV61835.1"/>
    <property type="molecule type" value="Genomic_DNA"/>
</dbReference>
<dbReference type="STRING" id="1777.AWC07_17085"/>
<reference evidence="1 2" key="1">
    <citation type="submission" date="2016-01" db="EMBL/GenBank/DDBJ databases">
        <title>The new phylogeny of the genus Mycobacterium.</title>
        <authorList>
            <person name="Tarcisio F."/>
            <person name="Conor M."/>
            <person name="Antonella G."/>
            <person name="Elisabetta G."/>
            <person name="Giulia F.S."/>
            <person name="Sara T."/>
            <person name="Anna F."/>
            <person name="Clotilde B."/>
            <person name="Roberto B."/>
            <person name="Veronica D.S."/>
            <person name="Fabio R."/>
            <person name="Monica P."/>
            <person name="Olivier J."/>
            <person name="Enrico T."/>
            <person name="Nicola S."/>
        </authorList>
    </citation>
    <scope>NUCLEOTIDE SEQUENCE [LARGE SCALE GENOMIC DNA]</scope>
    <source>
        <strain evidence="1 2">DSM 43505</strain>
    </source>
</reference>
<protein>
    <submittedName>
        <fullName evidence="1">Uncharacterized protein</fullName>
    </submittedName>
</protein>
<dbReference type="Pfam" id="PF13289">
    <property type="entry name" value="SIR2_2"/>
    <property type="match status" value="1"/>
</dbReference>
<name>A0A1X1UYF0_MYCGS</name>
<dbReference type="InterPro" id="IPR029035">
    <property type="entry name" value="DHS-like_NAD/FAD-binding_dom"/>
</dbReference>
<dbReference type="AlphaFoldDB" id="A0A1X1UYF0"/>
<dbReference type="Gene3D" id="3.40.50.1220">
    <property type="entry name" value="TPP-binding domain"/>
    <property type="match status" value="1"/>
</dbReference>
<evidence type="ECO:0000313" key="1">
    <source>
        <dbReference type="EMBL" id="ORV61835.1"/>
    </source>
</evidence>
<keyword evidence="2" id="KW-1185">Reference proteome</keyword>
<gene>
    <name evidence="1" type="ORF">AWC07_17085</name>
</gene>